<name>A0ABT3L1E8_9CYAN</name>
<dbReference type="InterPro" id="IPR000415">
    <property type="entry name" value="Nitroreductase-like"/>
</dbReference>
<keyword evidence="3" id="KW-0560">Oxidoreductase</keyword>
<protein>
    <recommendedName>
        <fullName evidence="6">Nitroreductase</fullName>
    </recommendedName>
</protein>
<accession>A0ABT3L1E8</accession>
<dbReference type="EMBL" id="JAIHOM010000011">
    <property type="protein sequence ID" value="MCW6035303.1"/>
    <property type="molecule type" value="Genomic_DNA"/>
</dbReference>
<dbReference type="InterPro" id="IPR050627">
    <property type="entry name" value="Nitroreductase/BluB"/>
</dbReference>
<comment type="caution">
    <text evidence="4">The sequence shown here is derived from an EMBL/GenBank/DDBJ whole genome shotgun (WGS) entry which is preliminary data.</text>
</comment>
<proteinExistence type="predicted"/>
<keyword evidence="2" id="KW-0288">FMN</keyword>
<keyword evidence="5" id="KW-1185">Reference proteome</keyword>
<sequence>MDPWQVTLDAFPRGGTPSERWHYLWNYAVLAPSGHNTQPWRFGVVGEKMALYADRQRSLAVVDPQDRALIISCGAALFNLRVALAAFGYGGTVTTFPDADQPDLLAWLEFGETCSPDERAQELCQAIVTRRTDRRPYQGSSPLTEGGSGAKTLTGEQLQALERVAQGEGVDLQWLDSPERRWLMVEWVGEGDRIQMANPQFRQELSHWIKPSTNKDHDGIPSYAQGIPPALDFVTPLVAQLIRWVDLGDSQAQKDQTLVANAPHLALLVTEADDPDAWLATGQALSAVLLEAELWGVRASFFNQPLEVQSLREQVTQQFCSSAFPQLLFRLGYPLGAPLPPTPRHSPPESGL</sequence>
<dbReference type="SUPFAM" id="SSF55469">
    <property type="entry name" value="FMN-dependent nitroreductase-like"/>
    <property type="match status" value="2"/>
</dbReference>
<evidence type="ECO:0000313" key="4">
    <source>
        <dbReference type="EMBL" id="MCW6035303.1"/>
    </source>
</evidence>
<evidence type="ECO:0000313" key="5">
    <source>
        <dbReference type="Proteomes" id="UP001526426"/>
    </source>
</evidence>
<evidence type="ECO:0000256" key="1">
    <source>
        <dbReference type="ARBA" id="ARBA00022630"/>
    </source>
</evidence>
<evidence type="ECO:0000256" key="3">
    <source>
        <dbReference type="ARBA" id="ARBA00023002"/>
    </source>
</evidence>
<reference evidence="4 5" key="1">
    <citation type="submission" date="2021-08" db="EMBL/GenBank/DDBJ databases">
        <title>Draft genome sequence of Spirulina subsalsa with high tolerance to salinity and hype-accumulation of phycocyanin.</title>
        <authorList>
            <person name="Pei H."/>
            <person name="Jiang L."/>
        </authorList>
    </citation>
    <scope>NUCLEOTIDE SEQUENCE [LARGE SCALE GENOMIC DNA]</scope>
    <source>
        <strain evidence="4 5">FACHB-351</strain>
    </source>
</reference>
<keyword evidence="1" id="KW-0285">Flavoprotein</keyword>
<dbReference type="Gene3D" id="3.40.109.10">
    <property type="entry name" value="NADH Oxidase"/>
    <property type="match status" value="2"/>
</dbReference>
<dbReference type="RefSeq" id="WP_265262979.1">
    <property type="nucleotide sequence ID" value="NZ_JAIHOM010000011.1"/>
</dbReference>
<organism evidence="4 5">
    <name type="scientific">Spirulina subsalsa FACHB-351</name>
    <dbReference type="NCBI Taxonomy" id="234711"/>
    <lineage>
        <taxon>Bacteria</taxon>
        <taxon>Bacillati</taxon>
        <taxon>Cyanobacteriota</taxon>
        <taxon>Cyanophyceae</taxon>
        <taxon>Spirulinales</taxon>
        <taxon>Spirulinaceae</taxon>
        <taxon>Spirulina</taxon>
    </lineage>
</organism>
<dbReference type="Proteomes" id="UP001526426">
    <property type="component" value="Unassembled WGS sequence"/>
</dbReference>
<dbReference type="PANTHER" id="PTHR23026:SF90">
    <property type="entry name" value="IODOTYROSINE DEIODINASE 1"/>
    <property type="match status" value="1"/>
</dbReference>
<dbReference type="PANTHER" id="PTHR23026">
    <property type="entry name" value="NADPH NITROREDUCTASE"/>
    <property type="match status" value="1"/>
</dbReference>
<gene>
    <name evidence="4" type="ORF">K4A83_03310</name>
</gene>
<evidence type="ECO:0008006" key="6">
    <source>
        <dbReference type="Google" id="ProtNLM"/>
    </source>
</evidence>
<evidence type="ECO:0000256" key="2">
    <source>
        <dbReference type="ARBA" id="ARBA00022643"/>
    </source>
</evidence>
<dbReference type="NCBIfam" id="NF047509">
    <property type="entry name" value="Rv3131_FMN_oxido"/>
    <property type="match status" value="1"/>
</dbReference>